<accession>A0A1Y2MDV6</accession>
<feature type="transmembrane region" description="Helical" evidence="6">
    <location>
        <begin position="260"/>
        <end position="282"/>
    </location>
</feature>
<name>A0A1Y2MDV6_EPING</name>
<evidence type="ECO:0000256" key="3">
    <source>
        <dbReference type="ARBA" id="ARBA00022692"/>
    </source>
</evidence>
<feature type="transmembrane region" description="Helical" evidence="6">
    <location>
        <begin position="370"/>
        <end position="390"/>
    </location>
</feature>
<evidence type="ECO:0000256" key="4">
    <source>
        <dbReference type="ARBA" id="ARBA00022989"/>
    </source>
</evidence>
<dbReference type="InterPro" id="IPR020846">
    <property type="entry name" value="MFS_dom"/>
</dbReference>
<protein>
    <recommendedName>
        <fullName evidence="7">Major facilitator superfamily (MFS) profile domain-containing protein</fullName>
    </recommendedName>
</protein>
<evidence type="ECO:0000256" key="1">
    <source>
        <dbReference type="ARBA" id="ARBA00004141"/>
    </source>
</evidence>
<feature type="transmembrane region" description="Helical" evidence="6">
    <location>
        <begin position="550"/>
        <end position="569"/>
    </location>
</feature>
<dbReference type="InParanoid" id="A0A1Y2MDV6"/>
<gene>
    <name evidence="8" type="ORF">B5807_00115</name>
</gene>
<proteinExistence type="predicted"/>
<feature type="transmembrane region" description="Helical" evidence="6">
    <location>
        <begin position="61"/>
        <end position="80"/>
    </location>
</feature>
<feature type="transmembrane region" description="Helical" evidence="6">
    <location>
        <begin position="288"/>
        <end position="308"/>
    </location>
</feature>
<dbReference type="SUPFAM" id="SSF103473">
    <property type="entry name" value="MFS general substrate transporter"/>
    <property type="match status" value="2"/>
</dbReference>
<evidence type="ECO:0000256" key="6">
    <source>
        <dbReference type="SAM" id="Phobius"/>
    </source>
</evidence>
<keyword evidence="9" id="KW-1185">Reference proteome</keyword>
<dbReference type="InterPro" id="IPR036259">
    <property type="entry name" value="MFS_trans_sf"/>
</dbReference>
<feature type="domain" description="Major facilitator superfamily (MFS) profile" evidence="7">
    <location>
        <begin position="61"/>
        <end position="574"/>
    </location>
</feature>
<evidence type="ECO:0000256" key="5">
    <source>
        <dbReference type="ARBA" id="ARBA00023136"/>
    </source>
</evidence>
<dbReference type="GO" id="GO:0005886">
    <property type="term" value="C:plasma membrane"/>
    <property type="evidence" value="ECO:0007669"/>
    <property type="project" value="TreeGrafter"/>
</dbReference>
<dbReference type="Gene3D" id="1.20.1250.20">
    <property type="entry name" value="MFS general substrate transporter like domains"/>
    <property type="match status" value="1"/>
</dbReference>
<keyword evidence="2" id="KW-0813">Transport</keyword>
<evidence type="ECO:0000259" key="7">
    <source>
        <dbReference type="PROSITE" id="PS50850"/>
    </source>
</evidence>
<organism evidence="8 9">
    <name type="scientific">Epicoccum nigrum</name>
    <name type="common">Soil fungus</name>
    <name type="synonym">Epicoccum purpurascens</name>
    <dbReference type="NCBI Taxonomy" id="105696"/>
    <lineage>
        <taxon>Eukaryota</taxon>
        <taxon>Fungi</taxon>
        <taxon>Dikarya</taxon>
        <taxon>Ascomycota</taxon>
        <taxon>Pezizomycotina</taxon>
        <taxon>Dothideomycetes</taxon>
        <taxon>Pleosporomycetidae</taxon>
        <taxon>Pleosporales</taxon>
        <taxon>Pleosporineae</taxon>
        <taxon>Didymellaceae</taxon>
        <taxon>Epicoccum</taxon>
    </lineage>
</organism>
<dbReference type="PANTHER" id="PTHR23501">
    <property type="entry name" value="MAJOR FACILITATOR SUPERFAMILY"/>
    <property type="match status" value="1"/>
</dbReference>
<dbReference type="OMA" id="WLPTANI"/>
<dbReference type="InterPro" id="IPR010573">
    <property type="entry name" value="MFS_Str1/Tri12-like"/>
</dbReference>
<sequence length="584" mass="62485">MATSNSDHEKQHVDHIEHVETNDSALNLHKEQTLSGVDMKNRSALKGDDSDGKVIWSLRSIFSAIFLAALYTGSQVILYFTGGSLSFIEEDLGITQGISWLPTANILAIAATCPYAGYLQDLFGKRYIALFGSISICTGCALVGSAHTFGQALAGMALSGVGAAIGELTGLAGLAEVVPVKYRGYSLAMVTAFVLPFCPYLLYVELWSHRDLKVGWRWGPWVSLIFNGIVGLGLLITYFPKAHTRADGFSRRDVLKKIDYIGGFLSITGLTLFLVALNAGGYTHPWNSAYVICTLLFGLALIAAWVVWEWKFAAYPMVPGELFKGQRIVGLAYVVAFAAGMNFFSILNFFPVVFTSVYEPDPVRIGLRAIGPAFTTAIGAILFNAALSVFPGRAREVLLVAVLLMTCFAGSLAVMTPDNEHLVVGLGAMASLGVGGVLVPAATVAMIVCPDALITTAAALSLSIRTVGGSIGYSIYYNVFATKLEQNLPKYVAEHAIKAGLPVTSAVDFITVFLTAPANLTTTSIEGVTPEVIAGATKGAQWAYSQSLKYVWFTSIAFGSIAIICTLLLPSTRKYQTNRVAVQI</sequence>
<feature type="transmembrane region" description="Helical" evidence="6">
    <location>
        <begin position="218"/>
        <end position="239"/>
    </location>
</feature>
<feature type="transmembrane region" description="Helical" evidence="6">
    <location>
        <begin position="328"/>
        <end position="350"/>
    </location>
</feature>
<feature type="transmembrane region" description="Helical" evidence="6">
    <location>
        <begin position="397"/>
        <end position="416"/>
    </location>
</feature>
<feature type="transmembrane region" description="Helical" evidence="6">
    <location>
        <begin position="100"/>
        <end position="118"/>
    </location>
</feature>
<evidence type="ECO:0000313" key="8">
    <source>
        <dbReference type="EMBL" id="OSS54313.1"/>
    </source>
</evidence>
<feature type="transmembrane region" description="Helical" evidence="6">
    <location>
        <begin position="127"/>
        <end position="146"/>
    </location>
</feature>
<dbReference type="AlphaFoldDB" id="A0A1Y2MDV6"/>
<feature type="transmembrane region" description="Helical" evidence="6">
    <location>
        <begin position="187"/>
        <end position="206"/>
    </location>
</feature>
<dbReference type="Pfam" id="PF06609">
    <property type="entry name" value="TRI12"/>
    <property type="match status" value="1"/>
</dbReference>
<comment type="subcellular location">
    <subcellularLocation>
        <location evidence="1">Membrane</location>
        <topology evidence="1">Multi-pass membrane protein</topology>
    </subcellularLocation>
</comment>
<dbReference type="PANTHER" id="PTHR23501:SF109">
    <property type="entry name" value="MAJOR FACILITATOR SUPERFAMILY (MFS) PROFILE DOMAIN-CONTAINING PROTEIN-RELATED"/>
    <property type="match status" value="1"/>
</dbReference>
<evidence type="ECO:0000313" key="9">
    <source>
        <dbReference type="Proteomes" id="UP000193240"/>
    </source>
</evidence>
<feature type="transmembrane region" description="Helical" evidence="6">
    <location>
        <begin position="422"/>
        <end position="445"/>
    </location>
</feature>
<evidence type="ECO:0000256" key="2">
    <source>
        <dbReference type="ARBA" id="ARBA00022448"/>
    </source>
</evidence>
<keyword evidence="4 6" id="KW-1133">Transmembrane helix</keyword>
<keyword evidence="5 6" id="KW-0472">Membrane</keyword>
<reference evidence="8 9" key="1">
    <citation type="journal article" date="2017" name="Genome Announc.">
        <title>Genome sequence of the saprophytic ascomycete Epicoccum nigrum ICMP 19927 strain isolated from New Zealand.</title>
        <authorList>
            <person name="Fokin M."/>
            <person name="Fleetwood D."/>
            <person name="Weir B.S."/>
            <person name="Villas-Boas S.G."/>
        </authorList>
    </citation>
    <scope>NUCLEOTIDE SEQUENCE [LARGE SCALE GENOMIC DNA]</scope>
    <source>
        <strain evidence="8 9">ICMP 19927</strain>
    </source>
</reference>
<dbReference type="PROSITE" id="PS50850">
    <property type="entry name" value="MFS"/>
    <property type="match status" value="1"/>
</dbReference>
<feature type="transmembrane region" description="Helical" evidence="6">
    <location>
        <begin position="152"/>
        <end position="175"/>
    </location>
</feature>
<feature type="transmembrane region" description="Helical" evidence="6">
    <location>
        <begin position="452"/>
        <end position="476"/>
    </location>
</feature>
<dbReference type="GO" id="GO:0022857">
    <property type="term" value="F:transmembrane transporter activity"/>
    <property type="evidence" value="ECO:0007669"/>
    <property type="project" value="InterPro"/>
</dbReference>
<keyword evidence="3 6" id="KW-0812">Transmembrane</keyword>
<dbReference type="EMBL" id="KZ107838">
    <property type="protein sequence ID" value="OSS54313.1"/>
    <property type="molecule type" value="Genomic_DNA"/>
</dbReference>
<dbReference type="Proteomes" id="UP000193240">
    <property type="component" value="Unassembled WGS sequence"/>
</dbReference>